<keyword evidence="1" id="KW-0560">Oxidoreductase</keyword>
<dbReference type="InterPro" id="IPR016161">
    <property type="entry name" value="Ald_DH/histidinol_DH"/>
</dbReference>
<dbReference type="Gene3D" id="3.40.309.10">
    <property type="entry name" value="Aldehyde Dehydrogenase, Chain A, domain 2"/>
    <property type="match status" value="1"/>
</dbReference>
<evidence type="ECO:0000313" key="5">
    <source>
        <dbReference type="Proteomes" id="UP001595824"/>
    </source>
</evidence>
<dbReference type="InterPro" id="IPR050485">
    <property type="entry name" value="Proline_metab_enzyme"/>
</dbReference>
<evidence type="ECO:0000256" key="1">
    <source>
        <dbReference type="ARBA" id="ARBA00023002"/>
    </source>
</evidence>
<sequence>MAGASPRERTRSVLRPHGVWAVIAPFNFPLALIAGPAAAALAAGNTVVVKAAEHGYLAALRLRETVVAAGVPAEALHVLLGDGPTVGAELVGAGVDGITFTGSYDVGTEILQRTAAGPWPRPVVCEMGGKNTAIVTRHADLDAAAEGIVRSAFGFGGQKCSSCSRVLVQHTVHDDLVAAVVERAARLRVGDPRARATDYGPVIDERAAKRFTRAVESAAAAGSVLTGGARLTGGPYAHGVYLEPTVVAVPRDEPLWQEELFLPLVAVSRFDTFEDALAETNATRFGLSAGLFSHDEAETAAFLDGVHCGVVYVNRPGGATTGAWPGMQPFGGWKGSGSTGRGGGGEHYTQLYVREQSRTLHSLRGDQA</sequence>
<reference evidence="5" key="1">
    <citation type="journal article" date="2019" name="Int. J. Syst. Evol. Microbiol.">
        <title>The Global Catalogue of Microorganisms (GCM) 10K type strain sequencing project: providing services to taxonomists for standard genome sequencing and annotation.</title>
        <authorList>
            <consortium name="The Broad Institute Genomics Platform"/>
            <consortium name="The Broad Institute Genome Sequencing Center for Infectious Disease"/>
            <person name="Wu L."/>
            <person name="Ma J."/>
        </authorList>
    </citation>
    <scope>NUCLEOTIDE SEQUENCE [LARGE SCALE GENOMIC DNA]</scope>
    <source>
        <strain evidence="5">PCU 347</strain>
    </source>
</reference>
<dbReference type="Proteomes" id="UP001595824">
    <property type="component" value="Unassembled WGS sequence"/>
</dbReference>
<accession>A0ABV8TJM1</accession>
<evidence type="ECO:0000313" key="4">
    <source>
        <dbReference type="EMBL" id="MFC4330596.1"/>
    </source>
</evidence>
<name>A0ABV8TJM1_9ACTN</name>
<keyword evidence="5" id="KW-1185">Reference proteome</keyword>
<feature type="domain" description="Aldehyde dehydrogenase" evidence="3">
    <location>
        <begin position="6"/>
        <end position="351"/>
    </location>
</feature>
<dbReference type="SUPFAM" id="SSF53720">
    <property type="entry name" value="ALDH-like"/>
    <property type="match status" value="1"/>
</dbReference>
<proteinExistence type="predicted"/>
<protein>
    <submittedName>
        <fullName evidence="4">Aldehyde dehydrogenase family protein</fullName>
    </submittedName>
</protein>
<dbReference type="Pfam" id="PF00171">
    <property type="entry name" value="Aldedh"/>
    <property type="match status" value="1"/>
</dbReference>
<dbReference type="InterPro" id="IPR016163">
    <property type="entry name" value="Ald_DH_C"/>
</dbReference>
<evidence type="ECO:0000259" key="3">
    <source>
        <dbReference type="Pfam" id="PF00171"/>
    </source>
</evidence>
<evidence type="ECO:0000256" key="2">
    <source>
        <dbReference type="ARBA" id="ARBA00023027"/>
    </source>
</evidence>
<comment type="caution">
    <text evidence="4">The sequence shown here is derived from an EMBL/GenBank/DDBJ whole genome shotgun (WGS) entry which is preliminary data.</text>
</comment>
<dbReference type="InterPro" id="IPR015590">
    <property type="entry name" value="Aldehyde_DH_dom"/>
</dbReference>
<organism evidence="4 5">
    <name type="scientific">Streptomyces andamanensis</name>
    <dbReference type="NCBI Taxonomy" id="1565035"/>
    <lineage>
        <taxon>Bacteria</taxon>
        <taxon>Bacillati</taxon>
        <taxon>Actinomycetota</taxon>
        <taxon>Actinomycetes</taxon>
        <taxon>Kitasatosporales</taxon>
        <taxon>Streptomycetaceae</taxon>
        <taxon>Streptomyces</taxon>
    </lineage>
</organism>
<gene>
    <name evidence="4" type="ORF">ACFPC0_22975</name>
</gene>
<dbReference type="Gene3D" id="3.40.605.10">
    <property type="entry name" value="Aldehyde Dehydrogenase, Chain A, domain 1"/>
    <property type="match status" value="1"/>
</dbReference>
<keyword evidence="2" id="KW-0520">NAD</keyword>
<dbReference type="RefSeq" id="WP_381741552.1">
    <property type="nucleotide sequence ID" value="NZ_JBHSDP010000024.1"/>
</dbReference>
<dbReference type="PANTHER" id="PTHR42862">
    <property type="entry name" value="DELTA-1-PYRROLINE-5-CARBOXYLATE DEHYDROGENASE 1, ISOFORM A-RELATED"/>
    <property type="match status" value="1"/>
</dbReference>
<dbReference type="InterPro" id="IPR016162">
    <property type="entry name" value="Ald_DH_N"/>
</dbReference>
<dbReference type="EMBL" id="JBHSDP010000024">
    <property type="protein sequence ID" value="MFC4330596.1"/>
    <property type="molecule type" value="Genomic_DNA"/>
</dbReference>
<dbReference type="PANTHER" id="PTHR42862:SF1">
    <property type="entry name" value="DELTA-1-PYRROLINE-5-CARBOXYLATE DEHYDROGENASE 2, ISOFORM A-RELATED"/>
    <property type="match status" value="1"/>
</dbReference>